<dbReference type="SUPFAM" id="SSF56349">
    <property type="entry name" value="DNA breaking-rejoining enzymes"/>
    <property type="match status" value="1"/>
</dbReference>
<proteinExistence type="predicted"/>
<dbReference type="Gene3D" id="1.10.443.10">
    <property type="entry name" value="Intergrase catalytic core"/>
    <property type="match status" value="1"/>
</dbReference>
<dbReference type="RefSeq" id="WP_105571372.1">
    <property type="nucleotide sequence ID" value="NZ_RPBY01000001.1"/>
</dbReference>
<dbReference type="InterPro" id="IPR022000">
    <property type="entry name" value="Min27-like_integrase_DNA_bind"/>
</dbReference>
<dbReference type="PANTHER" id="PTHR30349">
    <property type="entry name" value="PHAGE INTEGRASE-RELATED"/>
    <property type="match status" value="1"/>
</dbReference>
<dbReference type="PROSITE" id="PS51900">
    <property type="entry name" value="CB"/>
    <property type="match status" value="1"/>
</dbReference>
<evidence type="ECO:0000259" key="6">
    <source>
        <dbReference type="PROSITE" id="PS51900"/>
    </source>
</evidence>
<dbReference type="InterPro" id="IPR050090">
    <property type="entry name" value="Tyrosine_recombinase_XerCD"/>
</dbReference>
<dbReference type="GO" id="GO:0006310">
    <property type="term" value="P:DNA recombination"/>
    <property type="evidence" value="ECO:0007669"/>
    <property type="project" value="UniProtKB-KW"/>
</dbReference>
<keyword evidence="3" id="KW-0233">DNA recombination</keyword>
<accession>A0A9Q4XLX6</accession>
<dbReference type="Gene3D" id="1.10.150.130">
    <property type="match status" value="1"/>
</dbReference>
<feature type="domain" description="Core-binding (CB)" evidence="6">
    <location>
        <begin position="80"/>
        <end position="175"/>
    </location>
</feature>
<keyword evidence="1" id="KW-0229">DNA integration</keyword>
<dbReference type="GO" id="GO:0003677">
    <property type="term" value="F:DNA binding"/>
    <property type="evidence" value="ECO:0007669"/>
    <property type="project" value="UniProtKB-UniRule"/>
</dbReference>
<dbReference type="Pfam" id="PF00589">
    <property type="entry name" value="Phage_integrase"/>
    <property type="match status" value="1"/>
</dbReference>
<evidence type="ECO:0000256" key="4">
    <source>
        <dbReference type="PROSITE-ProRule" id="PRU01248"/>
    </source>
</evidence>
<protein>
    <submittedName>
        <fullName evidence="7">DUF3596 domain-containing protein</fullName>
    </submittedName>
</protein>
<dbReference type="InterPro" id="IPR013762">
    <property type="entry name" value="Integrase-like_cat_sf"/>
</dbReference>
<dbReference type="InterPro" id="IPR044068">
    <property type="entry name" value="CB"/>
</dbReference>
<dbReference type="InterPro" id="IPR002104">
    <property type="entry name" value="Integrase_catalytic"/>
</dbReference>
<comment type="caution">
    <text evidence="7">The sequence shown here is derived from an EMBL/GenBank/DDBJ whole genome shotgun (WGS) entry which is preliminary data.</text>
</comment>
<dbReference type="InterPro" id="IPR010998">
    <property type="entry name" value="Integrase_recombinase_N"/>
</dbReference>
<dbReference type="EMBL" id="RPBY01000001">
    <property type="protein sequence ID" value="NCH86232.1"/>
    <property type="molecule type" value="Genomic_DNA"/>
</dbReference>
<dbReference type="Proteomes" id="UP000778262">
    <property type="component" value="Unassembled WGS sequence"/>
</dbReference>
<evidence type="ECO:0000256" key="3">
    <source>
        <dbReference type="ARBA" id="ARBA00023172"/>
    </source>
</evidence>
<dbReference type="PANTHER" id="PTHR30349:SF36">
    <property type="entry name" value="PROPHAGE INTEGRASE INTR-RELATED"/>
    <property type="match status" value="1"/>
</dbReference>
<keyword evidence="2 4" id="KW-0238">DNA-binding</keyword>
<sequence length="428" mass="48273">MIQYPTGVENHGGKLRIWFLYKGVRVRENLGVPDSPKNRKKAGELRNAICYAIKTGTFDYAAQFPDSHNLARFGEAKPNIDFATLTDKWLSLKQIDVCKNTYVRYKAAIKNVMPYIGARTFIASINQEFLLSLRKELLVGFQHPKHWHTEPVKGRTASTVNYYLRVVNGALEFAKNNGYLPSNPMQNLVPLKRAKSDPDPLTKDEFERLIACCDNRQLKNLWSLAVFTGMRHGELCALAWEDIDLKAGTITVTRNYTSARNFTPPKTEAGTDRKIVLIDAAITVLRDQAELTRLGKQHDISVALREYGKTRLDKCTFVFNPGIYTKNPHCGINYATGSLNMSWASAMRRAGIRHRKAYQSRHTYACWALSAGANPNFIAGQMGHANARMVYQVYGKWMSENDADQLSILNKSITVNAPPMPHNKTAEL</sequence>
<reference evidence="7" key="1">
    <citation type="submission" date="2018-11" db="EMBL/GenBank/DDBJ databases">
        <title>Genomics analysis of Putative Virulence Factors on Adhesion and Cytotoxicity for Cronobacter spp.</title>
        <authorList>
            <person name="Cui J."/>
        </authorList>
    </citation>
    <scope>NUCLEOTIDE SEQUENCE</scope>
    <source>
        <strain evidence="7">SD69</strain>
    </source>
</reference>
<evidence type="ECO:0000256" key="2">
    <source>
        <dbReference type="ARBA" id="ARBA00023125"/>
    </source>
</evidence>
<dbReference type="AlphaFoldDB" id="A0A9Q4XLX6"/>
<evidence type="ECO:0000313" key="7">
    <source>
        <dbReference type="EMBL" id="NCH86232.1"/>
    </source>
</evidence>
<gene>
    <name evidence="7" type="ORF">EHJ13_01975</name>
</gene>
<organism evidence="7 8">
    <name type="scientific">Cronobacter dublinensis</name>
    <dbReference type="NCBI Taxonomy" id="413497"/>
    <lineage>
        <taxon>Bacteria</taxon>
        <taxon>Pseudomonadati</taxon>
        <taxon>Pseudomonadota</taxon>
        <taxon>Gammaproteobacteria</taxon>
        <taxon>Enterobacterales</taxon>
        <taxon>Enterobacteriaceae</taxon>
        <taxon>Cronobacter</taxon>
    </lineage>
</organism>
<evidence type="ECO:0000259" key="5">
    <source>
        <dbReference type="PROSITE" id="PS51898"/>
    </source>
</evidence>
<dbReference type="GO" id="GO:0015074">
    <property type="term" value="P:DNA integration"/>
    <property type="evidence" value="ECO:0007669"/>
    <property type="project" value="UniProtKB-KW"/>
</dbReference>
<evidence type="ECO:0000313" key="8">
    <source>
        <dbReference type="Proteomes" id="UP000778262"/>
    </source>
</evidence>
<dbReference type="InterPro" id="IPR011010">
    <property type="entry name" value="DNA_brk_join_enz"/>
</dbReference>
<name>A0A9Q4XLX6_9ENTR</name>
<dbReference type="CDD" id="cd01189">
    <property type="entry name" value="INT_ICEBs1_C_like"/>
    <property type="match status" value="1"/>
</dbReference>
<dbReference type="PROSITE" id="PS51898">
    <property type="entry name" value="TYR_RECOMBINASE"/>
    <property type="match status" value="1"/>
</dbReference>
<evidence type="ECO:0000256" key="1">
    <source>
        <dbReference type="ARBA" id="ARBA00022908"/>
    </source>
</evidence>
<feature type="domain" description="Tyr recombinase" evidence="5">
    <location>
        <begin position="196"/>
        <end position="407"/>
    </location>
</feature>
<dbReference type="Pfam" id="PF12167">
    <property type="entry name" value="Arm-DNA-bind_2"/>
    <property type="match status" value="1"/>
</dbReference>